<evidence type="ECO:0000256" key="1">
    <source>
        <dbReference type="ARBA" id="ARBA00022598"/>
    </source>
</evidence>
<evidence type="ECO:0000259" key="3">
    <source>
        <dbReference type="Pfam" id="PF10079"/>
    </source>
</evidence>
<dbReference type="InterPro" id="IPR055398">
    <property type="entry name" value="Rossmann-like_BshC"/>
</dbReference>
<accession>A0A1I5DBW2</accession>
<dbReference type="InterPro" id="IPR011199">
    <property type="entry name" value="Bacillithiol_biosynth_BshC"/>
</dbReference>
<feature type="domain" description="Bacillithiol biosynthesis BshC C-terminal coiled-coil" evidence="4">
    <location>
        <begin position="377"/>
        <end position="533"/>
    </location>
</feature>
<protein>
    <recommendedName>
        <fullName evidence="2">Putative cysteine ligase BshC</fullName>
        <ecNumber evidence="2">6.-.-.-</ecNumber>
    </recommendedName>
</protein>
<dbReference type="InterPro" id="IPR055399">
    <property type="entry name" value="CC_BshC"/>
</dbReference>
<evidence type="ECO:0000259" key="4">
    <source>
        <dbReference type="Pfam" id="PF24850"/>
    </source>
</evidence>
<dbReference type="STRING" id="649333.SAMN04487989_107126"/>
<keyword evidence="6" id="KW-1185">Reference proteome</keyword>
<sequence>MPSHCIPFRNTNYFSPLICDYLDEKPTLKPFYNRFPKLNSFQEQMVEKKASFSKKTREVLVASLIEQYKYTKTSQLTQKNIDALQSENTFTVTTGHQLNIFTGPLYFFYKIISTINLCDELKAANPNHQFVPIYWMATEDHDFEEINYFNFDGKKVSWDRKASGPVGELDLEGFKHVFEVFSKQLPKSKNADKLIQLFKDSYLANNSLTQATRNLVNALFKAYGLVIIDGNDKNLKTEFIPYIKEEFLNQSSYKEVSKTNKELNALPENYKIQVNPREINLFYIKSGLRERIVEIDGVFQVLETDISWNKNQLIAEVENYPERFSPNVILRPLFQEVVLPNLCYIGGGGELAYWFQLKSNFEAQNVTFPILLLRNSVLLITTKQQEKLEKLNLETKDLFLKQSDLLTKVTKDISKIEIDFSQQKEHLKKQFEDLYKLAEQTDKSFKGAVSAQETKQINGLEHLEKRLLKAQKRKQSDVLQRVKIIQDCLFPNQSLQERQANFSTFYLEFGDQLIQQLMVNLQPLKNEFIILNLE</sequence>
<dbReference type="PIRSF" id="PIRSF012535">
    <property type="entry name" value="UCP012535"/>
    <property type="match status" value="1"/>
</dbReference>
<comment type="similarity">
    <text evidence="2">Belongs to the BshC family.</text>
</comment>
<dbReference type="HAMAP" id="MF_01867">
    <property type="entry name" value="BshC"/>
    <property type="match status" value="1"/>
</dbReference>
<dbReference type="EC" id="6.-.-.-" evidence="2"/>
<dbReference type="GO" id="GO:0016874">
    <property type="term" value="F:ligase activity"/>
    <property type="evidence" value="ECO:0007669"/>
    <property type="project" value="UniProtKB-UniRule"/>
</dbReference>
<dbReference type="RefSeq" id="WP_092209708.1">
    <property type="nucleotide sequence ID" value="NZ_FOVN01000007.1"/>
</dbReference>
<feature type="domain" description="Bacillithiol biosynthesis BshC N-terminal Rossmann-like" evidence="3">
    <location>
        <begin position="1"/>
        <end position="375"/>
    </location>
</feature>
<dbReference type="Pfam" id="PF24850">
    <property type="entry name" value="CC_BshC"/>
    <property type="match status" value="1"/>
</dbReference>
<organism evidence="5 6">
    <name type="scientific">Bizionia echini</name>
    <dbReference type="NCBI Taxonomy" id="649333"/>
    <lineage>
        <taxon>Bacteria</taxon>
        <taxon>Pseudomonadati</taxon>
        <taxon>Bacteroidota</taxon>
        <taxon>Flavobacteriia</taxon>
        <taxon>Flavobacteriales</taxon>
        <taxon>Flavobacteriaceae</taxon>
        <taxon>Bizionia</taxon>
    </lineage>
</organism>
<evidence type="ECO:0000256" key="2">
    <source>
        <dbReference type="HAMAP-Rule" id="MF_01867"/>
    </source>
</evidence>
<dbReference type="NCBIfam" id="TIGR03998">
    <property type="entry name" value="thiol_BshC"/>
    <property type="match status" value="1"/>
</dbReference>
<dbReference type="OrthoDB" id="9765151at2"/>
<dbReference type="AlphaFoldDB" id="A0A1I5DBW2"/>
<dbReference type="EMBL" id="FOVN01000007">
    <property type="protein sequence ID" value="SFN96607.1"/>
    <property type="molecule type" value="Genomic_DNA"/>
</dbReference>
<dbReference type="Proteomes" id="UP000198705">
    <property type="component" value="Unassembled WGS sequence"/>
</dbReference>
<gene>
    <name evidence="2" type="primary">bshC</name>
    <name evidence="5" type="ORF">SAMN04487989_107126</name>
</gene>
<name>A0A1I5DBW2_9FLAO</name>
<evidence type="ECO:0000313" key="5">
    <source>
        <dbReference type="EMBL" id="SFN96607.1"/>
    </source>
</evidence>
<reference evidence="6" key="1">
    <citation type="submission" date="2016-10" db="EMBL/GenBank/DDBJ databases">
        <authorList>
            <person name="Varghese N."/>
            <person name="Submissions S."/>
        </authorList>
    </citation>
    <scope>NUCLEOTIDE SEQUENCE [LARGE SCALE GENOMIC DNA]</scope>
    <source>
        <strain evidence="6">DSM 23925</strain>
    </source>
</reference>
<evidence type="ECO:0000313" key="6">
    <source>
        <dbReference type="Proteomes" id="UP000198705"/>
    </source>
</evidence>
<keyword evidence="1 2" id="KW-0436">Ligase</keyword>
<proteinExistence type="inferred from homology"/>
<dbReference type="Pfam" id="PF10079">
    <property type="entry name" value="Rossmann-like_BshC"/>
    <property type="match status" value="1"/>
</dbReference>